<dbReference type="AlphaFoldDB" id="X1GUS5"/>
<proteinExistence type="predicted"/>
<protein>
    <submittedName>
        <fullName evidence="1">Uncharacterized protein</fullName>
    </submittedName>
</protein>
<accession>X1GUS5</accession>
<comment type="caution">
    <text evidence="1">The sequence shown here is derived from an EMBL/GenBank/DDBJ whole genome shotgun (WGS) entry which is preliminary data.</text>
</comment>
<dbReference type="EMBL" id="BARU01017695">
    <property type="protein sequence ID" value="GAH61666.1"/>
    <property type="molecule type" value="Genomic_DNA"/>
</dbReference>
<organism evidence="1">
    <name type="scientific">marine sediment metagenome</name>
    <dbReference type="NCBI Taxonomy" id="412755"/>
    <lineage>
        <taxon>unclassified sequences</taxon>
        <taxon>metagenomes</taxon>
        <taxon>ecological metagenomes</taxon>
    </lineage>
</organism>
<dbReference type="Gene3D" id="3.40.50.720">
    <property type="entry name" value="NAD(P)-binding Rossmann-like Domain"/>
    <property type="match status" value="1"/>
</dbReference>
<dbReference type="InterPro" id="IPR036291">
    <property type="entry name" value="NAD(P)-bd_dom_sf"/>
</dbReference>
<sequence>MGKKKVLLTGASGTIGKETFKELLKKADEYDISLFLR</sequence>
<feature type="non-terminal residue" evidence="1">
    <location>
        <position position="37"/>
    </location>
</feature>
<reference evidence="1" key="1">
    <citation type="journal article" date="2014" name="Front. Microbiol.">
        <title>High frequency of phylogenetically diverse reductive dehalogenase-homologous genes in deep subseafloor sedimentary metagenomes.</title>
        <authorList>
            <person name="Kawai M."/>
            <person name="Futagami T."/>
            <person name="Toyoda A."/>
            <person name="Takaki Y."/>
            <person name="Nishi S."/>
            <person name="Hori S."/>
            <person name="Arai W."/>
            <person name="Tsubouchi T."/>
            <person name="Morono Y."/>
            <person name="Uchiyama I."/>
            <person name="Ito T."/>
            <person name="Fujiyama A."/>
            <person name="Inagaki F."/>
            <person name="Takami H."/>
        </authorList>
    </citation>
    <scope>NUCLEOTIDE SEQUENCE</scope>
    <source>
        <strain evidence="1">Expedition CK06-06</strain>
    </source>
</reference>
<dbReference type="SUPFAM" id="SSF51735">
    <property type="entry name" value="NAD(P)-binding Rossmann-fold domains"/>
    <property type="match status" value="1"/>
</dbReference>
<gene>
    <name evidence="1" type="ORF">S03H2_29326</name>
</gene>
<evidence type="ECO:0000313" key="1">
    <source>
        <dbReference type="EMBL" id="GAH61666.1"/>
    </source>
</evidence>
<name>X1GUS5_9ZZZZ</name>